<keyword evidence="4" id="KW-1185">Reference proteome</keyword>
<feature type="region of interest" description="Disordered" evidence="1">
    <location>
        <begin position="65"/>
        <end position="85"/>
    </location>
</feature>
<name>A0ABQ3IIC9_9GAMM</name>
<sequence>MSSLSHNHLSIILDILIKGKREKLAGKVTHDLNKHYGVGTQCERGKKYRYTVKDVQVLHRLLDNIGINPHNPPKSNSSRTDNGFKTPDEKFGAKAVFPNPICVKVVELGCSLNNFNLVPSGVAHYQINLDDIINISAQSIVLVENLDTFKEINQSRLEMNLSGVIFIWRGGISGISHHNESKLIKTISLPNTEKTAHDLAKKYEMTLGYYGDFDIAGLNIASRLNLDFIILPELKETESIRGNKELFKKQQILLNNQSWPDGFSQATANYFAFLTTKKQAYTQERTSALKIKHLKVDILS</sequence>
<dbReference type="Pfam" id="PF23947">
    <property type="entry name" value="DUF7281"/>
    <property type="match status" value="1"/>
</dbReference>
<feature type="compositionally biased region" description="Polar residues" evidence="1">
    <location>
        <begin position="73"/>
        <end position="83"/>
    </location>
</feature>
<feature type="domain" description="DUF7281" evidence="2">
    <location>
        <begin position="110"/>
        <end position="288"/>
    </location>
</feature>
<protein>
    <recommendedName>
        <fullName evidence="2">DUF7281 domain-containing protein</fullName>
    </recommendedName>
</protein>
<organism evidence="3 4">
    <name type="scientific">Thalassotalea profundi</name>
    <dbReference type="NCBI Taxonomy" id="2036687"/>
    <lineage>
        <taxon>Bacteria</taxon>
        <taxon>Pseudomonadati</taxon>
        <taxon>Pseudomonadota</taxon>
        <taxon>Gammaproteobacteria</taxon>
        <taxon>Alteromonadales</taxon>
        <taxon>Colwelliaceae</taxon>
        <taxon>Thalassotalea</taxon>
    </lineage>
</organism>
<evidence type="ECO:0000313" key="4">
    <source>
        <dbReference type="Proteomes" id="UP000626370"/>
    </source>
</evidence>
<evidence type="ECO:0000313" key="3">
    <source>
        <dbReference type="EMBL" id="GHE80182.1"/>
    </source>
</evidence>
<dbReference type="EMBL" id="BNAH01000002">
    <property type="protein sequence ID" value="GHE80182.1"/>
    <property type="molecule type" value="Genomic_DNA"/>
</dbReference>
<dbReference type="Proteomes" id="UP000626370">
    <property type="component" value="Unassembled WGS sequence"/>
</dbReference>
<comment type="caution">
    <text evidence="3">The sequence shown here is derived from an EMBL/GenBank/DDBJ whole genome shotgun (WGS) entry which is preliminary data.</text>
</comment>
<evidence type="ECO:0000256" key="1">
    <source>
        <dbReference type="SAM" id="MobiDB-lite"/>
    </source>
</evidence>
<accession>A0ABQ3IIC9</accession>
<gene>
    <name evidence="3" type="ORF">GCM10011501_05020</name>
</gene>
<reference evidence="4" key="1">
    <citation type="journal article" date="2019" name="Int. J. Syst. Evol. Microbiol.">
        <title>The Global Catalogue of Microorganisms (GCM) 10K type strain sequencing project: providing services to taxonomists for standard genome sequencing and annotation.</title>
        <authorList>
            <consortium name="The Broad Institute Genomics Platform"/>
            <consortium name="The Broad Institute Genome Sequencing Center for Infectious Disease"/>
            <person name="Wu L."/>
            <person name="Ma J."/>
        </authorList>
    </citation>
    <scope>NUCLEOTIDE SEQUENCE [LARGE SCALE GENOMIC DNA]</scope>
    <source>
        <strain evidence="4">CGMCC 1.15922</strain>
    </source>
</reference>
<evidence type="ECO:0000259" key="2">
    <source>
        <dbReference type="Pfam" id="PF23947"/>
    </source>
</evidence>
<proteinExistence type="predicted"/>
<dbReference type="InterPro" id="IPR055705">
    <property type="entry name" value="DUF7281"/>
</dbReference>
<dbReference type="RefSeq" id="WP_189376531.1">
    <property type="nucleotide sequence ID" value="NZ_BNAH01000002.1"/>
</dbReference>